<keyword evidence="2" id="KW-0819">tRNA processing</keyword>
<dbReference type="PANTHER" id="PTHR28582:SF1">
    <property type="entry name" value="TRNA-SPLICING ENDONUCLEASE SUBUNIT SEN15"/>
    <property type="match status" value="1"/>
</dbReference>
<evidence type="ECO:0000313" key="4">
    <source>
        <dbReference type="EMBL" id="SJL07166.1"/>
    </source>
</evidence>
<keyword evidence="5" id="KW-1185">Reference proteome</keyword>
<dbReference type="InterPro" id="IPR011856">
    <property type="entry name" value="tRNA_endonuc-like_dom_sf"/>
</dbReference>
<evidence type="ECO:0000259" key="3">
    <source>
        <dbReference type="Pfam" id="PF09631"/>
    </source>
</evidence>
<dbReference type="Proteomes" id="UP000219338">
    <property type="component" value="Unassembled WGS sequence"/>
</dbReference>
<organism evidence="4 5">
    <name type="scientific">Armillaria ostoyae</name>
    <name type="common">Armillaria root rot fungus</name>
    <dbReference type="NCBI Taxonomy" id="47428"/>
    <lineage>
        <taxon>Eukaryota</taxon>
        <taxon>Fungi</taxon>
        <taxon>Dikarya</taxon>
        <taxon>Basidiomycota</taxon>
        <taxon>Agaricomycotina</taxon>
        <taxon>Agaricomycetes</taxon>
        <taxon>Agaricomycetidae</taxon>
        <taxon>Agaricales</taxon>
        <taxon>Marasmiineae</taxon>
        <taxon>Physalacriaceae</taxon>
        <taxon>Armillaria</taxon>
    </lineage>
</organism>
<dbReference type="Pfam" id="PF09631">
    <property type="entry name" value="Sen15"/>
    <property type="match status" value="1"/>
</dbReference>
<dbReference type="GO" id="GO:0006388">
    <property type="term" value="P:tRNA splicing, via endonucleolytic cleavage and ligation"/>
    <property type="evidence" value="ECO:0007669"/>
    <property type="project" value="InterPro"/>
</dbReference>
<dbReference type="GO" id="GO:0003676">
    <property type="term" value="F:nucleic acid binding"/>
    <property type="evidence" value="ECO:0007669"/>
    <property type="project" value="InterPro"/>
</dbReference>
<evidence type="ECO:0000313" key="5">
    <source>
        <dbReference type="Proteomes" id="UP000219338"/>
    </source>
</evidence>
<protein>
    <recommendedName>
        <fullName evidence="3">tRNA-splicing endonuclease subunit Sen15 domain-containing protein</fullName>
    </recommendedName>
</protein>
<dbReference type="SUPFAM" id="SSF53032">
    <property type="entry name" value="tRNA-intron endonuclease catalytic domain-like"/>
    <property type="match status" value="1"/>
</dbReference>
<dbReference type="Gene3D" id="3.40.1350.10">
    <property type="match status" value="1"/>
</dbReference>
<dbReference type="PANTHER" id="PTHR28582">
    <property type="entry name" value="TRNA-SPLICING ENDONUCLEASE SUBUNIT SEN15"/>
    <property type="match status" value="1"/>
</dbReference>
<name>A0A284REJ2_ARMOS</name>
<accession>A0A284REJ2</accession>
<sequence length="121" mass="13270">MNAHPSTPVLTLLLSKYPKTSGNLFLVYNDVVHAQSWKDVEPVDLGEQCPRGAIQGRRPNTDSNELVYVVPCSLAETVSYAWLQSAFKPLSDPSEIYLGITADDSSIVYYKISSGIVKPPV</sequence>
<dbReference type="STRING" id="47428.A0A284REJ2"/>
<dbReference type="GO" id="GO:0005634">
    <property type="term" value="C:nucleus"/>
    <property type="evidence" value="ECO:0007669"/>
    <property type="project" value="UniProtKB-ARBA"/>
</dbReference>
<evidence type="ECO:0000256" key="2">
    <source>
        <dbReference type="ARBA" id="ARBA00022694"/>
    </source>
</evidence>
<dbReference type="InterPro" id="IPR036167">
    <property type="entry name" value="tRNA_intron_Endo_cat-like_sf"/>
</dbReference>
<reference evidence="5" key="1">
    <citation type="journal article" date="2017" name="Nat. Ecol. Evol.">
        <title>Genome expansion and lineage-specific genetic innovations in the forest pathogenic fungi Armillaria.</title>
        <authorList>
            <person name="Sipos G."/>
            <person name="Prasanna A.N."/>
            <person name="Walter M.C."/>
            <person name="O'Connor E."/>
            <person name="Balint B."/>
            <person name="Krizsan K."/>
            <person name="Kiss B."/>
            <person name="Hess J."/>
            <person name="Varga T."/>
            <person name="Slot J."/>
            <person name="Riley R."/>
            <person name="Boka B."/>
            <person name="Rigling D."/>
            <person name="Barry K."/>
            <person name="Lee J."/>
            <person name="Mihaltcheva S."/>
            <person name="LaButti K."/>
            <person name="Lipzen A."/>
            <person name="Waldron R."/>
            <person name="Moloney N.M."/>
            <person name="Sperisen C."/>
            <person name="Kredics L."/>
            <person name="Vagvoelgyi C."/>
            <person name="Patrignani A."/>
            <person name="Fitzpatrick D."/>
            <person name="Nagy I."/>
            <person name="Doyle S."/>
            <person name="Anderson J.B."/>
            <person name="Grigoriev I.V."/>
            <person name="Gueldener U."/>
            <person name="Muensterkoetter M."/>
            <person name="Nagy L.G."/>
        </authorList>
    </citation>
    <scope>NUCLEOTIDE SEQUENCE [LARGE SCALE GENOMIC DNA]</scope>
    <source>
        <strain evidence="5">C18/9</strain>
    </source>
</reference>
<evidence type="ECO:0000256" key="1">
    <source>
        <dbReference type="ARBA" id="ARBA00006091"/>
    </source>
</evidence>
<comment type="similarity">
    <text evidence="1">Belongs to the SEN15 family.</text>
</comment>
<feature type="domain" description="tRNA-splicing endonuclease subunit Sen15" evidence="3">
    <location>
        <begin position="26"/>
        <end position="119"/>
    </location>
</feature>
<dbReference type="AlphaFoldDB" id="A0A284REJ2"/>
<dbReference type="EMBL" id="FUEG01000008">
    <property type="protein sequence ID" value="SJL07166.1"/>
    <property type="molecule type" value="Genomic_DNA"/>
</dbReference>
<dbReference type="OrthoDB" id="10002170at2759"/>
<gene>
    <name evidence="4" type="ORF">ARMOST_10509</name>
</gene>
<dbReference type="InterPro" id="IPR018593">
    <property type="entry name" value="tRNA-endonuc_su_Sen15"/>
</dbReference>
<dbReference type="OMA" id="STDWIRT"/>
<proteinExistence type="inferred from homology"/>